<dbReference type="OrthoDB" id="7367179at2759"/>
<keyword evidence="1 3" id="KW-0193">Cuticle</keyword>
<evidence type="ECO:0000256" key="2">
    <source>
        <dbReference type="ARBA" id="ARBA00022729"/>
    </source>
</evidence>
<dbReference type="PROSITE" id="PS51155">
    <property type="entry name" value="CHIT_BIND_RR_2"/>
    <property type="match status" value="1"/>
</dbReference>
<dbReference type="PANTHER" id="PTHR12236">
    <property type="entry name" value="STRUCTURAL CONTITUENT OF CUTICLE"/>
    <property type="match status" value="1"/>
</dbReference>
<organism evidence="4 5">
    <name type="scientific">Parnassius apollo</name>
    <name type="common">Apollo butterfly</name>
    <name type="synonym">Papilio apollo</name>
    <dbReference type="NCBI Taxonomy" id="110799"/>
    <lineage>
        <taxon>Eukaryota</taxon>
        <taxon>Metazoa</taxon>
        <taxon>Ecdysozoa</taxon>
        <taxon>Arthropoda</taxon>
        <taxon>Hexapoda</taxon>
        <taxon>Insecta</taxon>
        <taxon>Pterygota</taxon>
        <taxon>Neoptera</taxon>
        <taxon>Endopterygota</taxon>
        <taxon>Lepidoptera</taxon>
        <taxon>Glossata</taxon>
        <taxon>Ditrysia</taxon>
        <taxon>Papilionoidea</taxon>
        <taxon>Papilionidae</taxon>
        <taxon>Parnassiinae</taxon>
        <taxon>Parnassini</taxon>
        <taxon>Parnassius</taxon>
        <taxon>Parnassius</taxon>
    </lineage>
</organism>
<dbReference type="GO" id="GO:0005615">
    <property type="term" value="C:extracellular space"/>
    <property type="evidence" value="ECO:0007669"/>
    <property type="project" value="TreeGrafter"/>
</dbReference>
<dbReference type="InterPro" id="IPR000618">
    <property type="entry name" value="Insect_cuticle"/>
</dbReference>
<dbReference type="InterPro" id="IPR051217">
    <property type="entry name" value="Insect_Cuticle_Struc_Prot"/>
</dbReference>
<dbReference type="Pfam" id="PF00379">
    <property type="entry name" value="Chitin_bind_4"/>
    <property type="match status" value="1"/>
</dbReference>
<proteinExistence type="predicted"/>
<sequence>MISSLKKSPSVPALLDITSNLDLLIAFNKPDQIESTSDDVYQIPEERNFAEVLVTGDQQDYGDMEEGRKRRHNADPKSWKRNKAFLKRMRGEEYLGYSKSKDRKFQQDIVRQARRLRPTCVSNFCKKSKKNRARQEKEEDKKKTAAGEFILLTVDLEAVKNQECDSVHSTIERKLKNREIHLPSDYVTITKEARSTNPYEAINVDHEFVKDYARPENMLYKSIRPGRKAGDPQTLVFLCAVAAATAIAVPVYPYTQATYAPTSFNYAAAPVAKTVYTAAPVAKTVYAAAPVAKTVYATAPVGKVTYTAAPIAKLAYAEQEEPANYEFSYSVHDTQSGDIKQQHEQRSGNSLQGSYSLVQPDGVHRVVDYTSDHEHGFNAVVRYEGQPTEAPVKVAYAAPVAKVAYAAPVTKLAYAQAPVTKFAYAPAPVNYAAAPVTKVAYAPAPVTYAAAPANFAYSAPVGHVTFSSPSYSYNH</sequence>
<evidence type="ECO:0000313" key="5">
    <source>
        <dbReference type="Proteomes" id="UP000691718"/>
    </source>
</evidence>
<dbReference type="GO" id="GO:0031012">
    <property type="term" value="C:extracellular matrix"/>
    <property type="evidence" value="ECO:0007669"/>
    <property type="project" value="TreeGrafter"/>
</dbReference>
<dbReference type="GO" id="GO:0042302">
    <property type="term" value="F:structural constituent of cuticle"/>
    <property type="evidence" value="ECO:0007669"/>
    <property type="project" value="UniProtKB-UniRule"/>
</dbReference>
<dbReference type="AlphaFoldDB" id="A0A8S3W6K0"/>
<gene>
    <name evidence="4" type="ORF">PAPOLLO_LOCUS2626</name>
</gene>
<evidence type="ECO:0000313" key="4">
    <source>
        <dbReference type="EMBL" id="CAG4943282.1"/>
    </source>
</evidence>
<reference evidence="4" key="1">
    <citation type="submission" date="2021-04" db="EMBL/GenBank/DDBJ databases">
        <authorList>
            <person name="Tunstrom K."/>
        </authorList>
    </citation>
    <scope>NUCLEOTIDE SEQUENCE</scope>
</reference>
<protein>
    <submittedName>
        <fullName evidence="4">(apollo) hypothetical protein</fullName>
    </submittedName>
</protein>
<accession>A0A8S3W6K0</accession>
<comment type="caution">
    <text evidence="4">The sequence shown here is derived from an EMBL/GenBank/DDBJ whole genome shotgun (WGS) entry which is preliminary data.</text>
</comment>
<dbReference type="EMBL" id="CAJQZP010000178">
    <property type="protein sequence ID" value="CAG4943282.1"/>
    <property type="molecule type" value="Genomic_DNA"/>
</dbReference>
<evidence type="ECO:0000256" key="3">
    <source>
        <dbReference type="PROSITE-ProRule" id="PRU00497"/>
    </source>
</evidence>
<keyword evidence="2" id="KW-0732">Signal</keyword>
<name>A0A8S3W6K0_PARAO</name>
<keyword evidence="5" id="KW-1185">Reference proteome</keyword>
<dbReference type="Proteomes" id="UP000691718">
    <property type="component" value="Unassembled WGS sequence"/>
</dbReference>
<evidence type="ECO:0000256" key="1">
    <source>
        <dbReference type="ARBA" id="ARBA00022460"/>
    </source>
</evidence>
<dbReference type="PANTHER" id="PTHR12236:SF75">
    <property type="entry name" value="CUTICULAR PROTEIN 62BB, ISOFORM A"/>
    <property type="match status" value="1"/>
</dbReference>